<feature type="signal peptide" evidence="1">
    <location>
        <begin position="1"/>
        <end position="22"/>
    </location>
</feature>
<keyword evidence="3" id="KW-1185">Reference proteome</keyword>
<proteinExistence type="predicted"/>
<evidence type="ECO:0000313" key="2">
    <source>
        <dbReference type="EMBL" id="KAJ1083183.1"/>
    </source>
</evidence>
<sequence length="69" mass="7231">MILVGVQLLVTLTWLPDRACMGQDDVVVGTLRWPLMVLSLSDLGNTGVGGAGVASAFPPVAEDYHGGHR</sequence>
<protein>
    <recommendedName>
        <fullName evidence="4">Secreted protein</fullName>
    </recommendedName>
</protein>
<feature type="chain" id="PRO_5043764912" description="Secreted protein" evidence="1">
    <location>
        <begin position="23"/>
        <end position="69"/>
    </location>
</feature>
<dbReference type="AlphaFoldDB" id="A0AAV7KWA1"/>
<accession>A0AAV7KWA1</accession>
<keyword evidence="1" id="KW-0732">Signal</keyword>
<dbReference type="EMBL" id="JANPWB010000016">
    <property type="protein sequence ID" value="KAJ1083183.1"/>
    <property type="molecule type" value="Genomic_DNA"/>
</dbReference>
<evidence type="ECO:0000313" key="3">
    <source>
        <dbReference type="Proteomes" id="UP001066276"/>
    </source>
</evidence>
<gene>
    <name evidence="2" type="ORF">NDU88_003343</name>
</gene>
<evidence type="ECO:0000256" key="1">
    <source>
        <dbReference type="SAM" id="SignalP"/>
    </source>
</evidence>
<name>A0AAV7KWA1_PLEWA</name>
<organism evidence="2 3">
    <name type="scientific">Pleurodeles waltl</name>
    <name type="common">Iberian ribbed newt</name>
    <dbReference type="NCBI Taxonomy" id="8319"/>
    <lineage>
        <taxon>Eukaryota</taxon>
        <taxon>Metazoa</taxon>
        <taxon>Chordata</taxon>
        <taxon>Craniata</taxon>
        <taxon>Vertebrata</taxon>
        <taxon>Euteleostomi</taxon>
        <taxon>Amphibia</taxon>
        <taxon>Batrachia</taxon>
        <taxon>Caudata</taxon>
        <taxon>Salamandroidea</taxon>
        <taxon>Salamandridae</taxon>
        <taxon>Pleurodelinae</taxon>
        <taxon>Pleurodeles</taxon>
    </lineage>
</organism>
<reference evidence="2" key="1">
    <citation type="journal article" date="2022" name="bioRxiv">
        <title>Sequencing and chromosome-scale assembly of the giantPleurodeles waltlgenome.</title>
        <authorList>
            <person name="Brown T."/>
            <person name="Elewa A."/>
            <person name="Iarovenko S."/>
            <person name="Subramanian E."/>
            <person name="Araus A.J."/>
            <person name="Petzold A."/>
            <person name="Susuki M."/>
            <person name="Suzuki K.-i.T."/>
            <person name="Hayashi T."/>
            <person name="Toyoda A."/>
            <person name="Oliveira C."/>
            <person name="Osipova E."/>
            <person name="Leigh N.D."/>
            <person name="Simon A."/>
            <person name="Yun M.H."/>
        </authorList>
    </citation>
    <scope>NUCLEOTIDE SEQUENCE</scope>
    <source>
        <strain evidence="2">20211129_DDA</strain>
        <tissue evidence="2">Liver</tissue>
    </source>
</reference>
<comment type="caution">
    <text evidence="2">The sequence shown here is derived from an EMBL/GenBank/DDBJ whole genome shotgun (WGS) entry which is preliminary data.</text>
</comment>
<evidence type="ECO:0008006" key="4">
    <source>
        <dbReference type="Google" id="ProtNLM"/>
    </source>
</evidence>
<dbReference type="Proteomes" id="UP001066276">
    <property type="component" value="Chromosome 12"/>
</dbReference>